<proteinExistence type="predicted"/>
<comment type="caution">
    <text evidence="1">The sequence shown here is derived from an EMBL/GenBank/DDBJ whole genome shotgun (WGS) entry which is preliminary data.</text>
</comment>
<evidence type="ECO:0000313" key="2">
    <source>
        <dbReference type="Proteomes" id="UP001153269"/>
    </source>
</evidence>
<keyword evidence="2" id="KW-1185">Reference proteome</keyword>
<dbReference type="Proteomes" id="UP001153269">
    <property type="component" value="Unassembled WGS sequence"/>
</dbReference>
<reference evidence="1" key="1">
    <citation type="submission" date="2020-03" db="EMBL/GenBank/DDBJ databases">
        <authorList>
            <person name="Weist P."/>
        </authorList>
    </citation>
    <scope>NUCLEOTIDE SEQUENCE</scope>
</reference>
<dbReference type="EMBL" id="CADEAL010001075">
    <property type="protein sequence ID" value="CAB1428640.1"/>
    <property type="molecule type" value="Genomic_DNA"/>
</dbReference>
<accession>A0A9N7YEL0</accession>
<name>A0A9N7YEL0_PLEPL</name>
<dbReference type="AlphaFoldDB" id="A0A9N7YEL0"/>
<organism evidence="1 2">
    <name type="scientific">Pleuronectes platessa</name>
    <name type="common">European plaice</name>
    <dbReference type="NCBI Taxonomy" id="8262"/>
    <lineage>
        <taxon>Eukaryota</taxon>
        <taxon>Metazoa</taxon>
        <taxon>Chordata</taxon>
        <taxon>Craniata</taxon>
        <taxon>Vertebrata</taxon>
        <taxon>Euteleostomi</taxon>
        <taxon>Actinopterygii</taxon>
        <taxon>Neopterygii</taxon>
        <taxon>Teleostei</taxon>
        <taxon>Neoteleostei</taxon>
        <taxon>Acanthomorphata</taxon>
        <taxon>Carangaria</taxon>
        <taxon>Pleuronectiformes</taxon>
        <taxon>Pleuronectoidei</taxon>
        <taxon>Pleuronectidae</taxon>
        <taxon>Pleuronectes</taxon>
    </lineage>
</organism>
<gene>
    <name evidence="1" type="ORF">PLEPLA_LOCUS16614</name>
</gene>
<protein>
    <submittedName>
        <fullName evidence="1">Uncharacterized protein</fullName>
    </submittedName>
</protein>
<sequence>MPAACRLRLTLTRLRIRILFPCRGDRQAEQVFGGGSFARLCQSAVTWLQLLQDAAARLQAKHSQMIPHHLGEEDEEGESEERRGALGLWEVKVVRLGDVMKIREEGGGRGGGGGGCVTYF</sequence>
<evidence type="ECO:0000313" key="1">
    <source>
        <dbReference type="EMBL" id="CAB1428640.1"/>
    </source>
</evidence>